<dbReference type="CDD" id="cd06223">
    <property type="entry name" value="PRTases_typeI"/>
    <property type="match status" value="1"/>
</dbReference>
<dbReference type="InterPro" id="IPR004589">
    <property type="entry name" value="DNA_helicase_ATP-dep_RecQ"/>
</dbReference>
<dbReference type="Pfam" id="PF00271">
    <property type="entry name" value="Helicase_C"/>
    <property type="match status" value="1"/>
</dbReference>
<evidence type="ECO:0000313" key="13">
    <source>
        <dbReference type="Proteomes" id="UP000220527"/>
    </source>
</evidence>
<proteinExistence type="inferred from homology"/>
<evidence type="ECO:0000256" key="9">
    <source>
        <dbReference type="ARBA" id="ARBA00034808"/>
    </source>
</evidence>
<dbReference type="InterPro" id="IPR027417">
    <property type="entry name" value="P-loop_NTPase"/>
</dbReference>
<dbReference type="Gene3D" id="3.40.50.300">
    <property type="entry name" value="P-loop containing nucleotide triphosphate hydrolases"/>
    <property type="match status" value="2"/>
</dbReference>
<dbReference type="GO" id="GO:0005737">
    <property type="term" value="C:cytoplasm"/>
    <property type="evidence" value="ECO:0007669"/>
    <property type="project" value="TreeGrafter"/>
</dbReference>
<dbReference type="GO" id="GO:0043590">
    <property type="term" value="C:bacterial nucleoid"/>
    <property type="evidence" value="ECO:0007669"/>
    <property type="project" value="TreeGrafter"/>
</dbReference>
<evidence type="ECO:0000256" key="5">
    <source>
        <dbReference type="ARBA" id="ARBA00022840"/>
    </source>
</evidence>
<name>A0A2A6RML8_9CHLR</name>
<dbReference type="PROSITE" id="PS51192">
    <property type="entry name" value="HELICASE_ATP_BIND_1"/>
    <property type="match status" value="1"/>
</dbReference>
<keyword evidence="2" id="KW-0547">Nucleotide-binding</keyword>
<dbReference type="GO" id="GO:0030894">
    <property type="term" value="C:replisome"/>
    <property type="evidence" value="ECO:0007669"/>
    <property type="project" value="TreeGrafter"/>
</dbReference>
<dbReference type="PANTHER" id="PTHR13710">
    <property type="entry name" value="DNA HELICASE RECQ FAMILY MEMBER"/>
    <property type="match status" value="1"/>
</dbReference>
<dbReference type="SUPFAM" id="SSF53271">
    <property type="entry name" value="PRTase-like"/>
    <property type="match status" value="1"/>
</dbReference>
<dbReference type="OrthoDB" id="9763310at2"/>
<evidence type="ECO:0000256" key="6">
    <source>
        <dbReference type="ARBA" id="ARBA00023125"/>
    </source>
</evidence>
<keyword evidence="5" id="KW-0067">ATP-binding</keyword>
<keyword evidence="7" id="KW-0413">Isomerase</keyword>
<dbReference type="Pfam" id="PF00270">
    <property type="entry name" value="DEAD"/>
    <property type="match status" value="1"/>
</dbReference>
<dbReference type="InterPro" id="IPR001650">
    <property type="entry name" value="Helicase_C-like"/>
</dbReference>
<comment type="catalytic activity">
    <reaction evidence="8">
        <text>Couples ATP hydrolysis with the unwinding of duplex DNA by translocating in the 3'-5' direction.</text>
        <dbReference type="EC" id="5.6.2.4"/>
    </reaction>
</comment>
<dbReference type="GO" id="GO:0003677">
    <property type="term" value="F:DNA binding"/>
    <property type="evidence" value="ECO:0007669"/>
    <property type="project" value="UniProtKB-KW"/>
</dbReference>
<dbReference type="PANTHER" id="PTHR13710:SF105">
    <property type="entry name" value="ATP-DEPENDENT DNA HELICASE Q1"/>
    <property type="match status" value="1"/>
</dbReference>
<keyword evidence="4 12" id="KW-0347">Helicase</keyword>
<keyword evidence="3" id="KW-0378">Hydrolase</keyword>
<gene>
    <name evidence="12" type="ORF">CJ255_04055</name>
</gene>
<evidence type="ECO:0000256" key="4">
    <source>
        <dbReference type="ARBA" id="ARBA00022806"/>
    </source>
</evidence>
<accession>A0A2A6RML8</accession>
<feature type="domain" description="Helicase ATP-binding" evidence="10">
    <location>
        <begin position="33"/>
        <end position="208"/>
    </location>
</feature>
<protein>
    <recommendedName>
        <fullName evidence="9">DNA 3'-5' helicase</fullName>
        <ecNumber evidence="9">5.6.2.4</ecNumber>
    </recommendedName>
</protein>
<dbReference type="Gene3D" id="3.40.50.2020">
    <property type="match status" value="1"/>
</dbReference>
<evidence type="ECO:0000259" key="11">
    <source>
        <dbReference type="PROSITE" id="PS51194"/>
    </source>
</evidence>
<evidence type="ECO:0000256" key="1">
    <source>
        <dbReference type="ARBA" id="ARBA00005446"/>
    </source>
</evidence>
<keyword evidence="13" id="KW-1185">Reference proteome</keyword>
<evidence type="ECO:0000256" key="3">
    <source>
        <dbReference type="ARBA" id="ARBA00022801"/>
    </source>
</evidence>
<feature type="domain" description="Helicase C-terminal" evidence="11">
    <location>
        <begin position="234"/>
        <end position="384"/>
    </location>
</feature>
<evidence type="ECO:0000313" key="12">
    <source>
        <dbReference type="EMBL" id="PDW04334.1"/>
    </source>
</evidence>
<dbReference type="InterPro" id="IPR011545">
    <property type="entry name" value="DEAD/DEAH_box_helicase_dom"/>
</dbReference>
<dbReference type="GO" id="GO:0006281">
    <property type="term" value="P:DNA repair"/>
    <property type="evidence" value="ECO:0007669"/>
    <property type="project" value="TreeGrafter"/>
</dbReference>
<dbReference type="EMBL" id="NQWI01000011">
    <property type="protein sequence ID" value="PDW04334.1"/>
    <property type="molecule type" value="Genomic_DNA"/>
</dbReference>
<dbReference type="EC" id="5.6.2.4" evidence="9"/>
<dbReference type="SUPFAM" id="SSF52540">
    <property type="entry name" value="P-loop containing nucleoside triphosphate hydrolases"/>
    <property type="match status" value="1"/>
</dbReference>
<dbReference type="GO" id="GO:0016787">
    <property type="term" value="F:hydrolase activity"/>
    <property type="evidence" value="ECO:0007669"/>
    <property type="project" value="UniProtKB-KW"/>
</dbReference>
<dbReference type="AlphaFoldDB" id="A0A2A6RML8"/>
<dbReference type="GO" id="GO:0006310">
    <property type="term" value="P:DNA recombination"/>
    <property type="evidence" value="ECO:0007669"/>
    <property type="project" value="InterPro"/>
</dbReference>
<dbReference type="InterPro" id="IPR002464">
    <property type="entry name" value="DNA/RNA_helicase_DEAH_CS"/>
</dbReference>
<dbReference type="PROSITE" id="PS00690">
    <property type="entry name" value="DEAH_ATP_HELICASE"/>
    <property type="match status" value="1"/>
</dbReference>
<dbReference type="InterPro" id="IPR029057">
    <property type="entry name" value="PRTase-like"/>
</dbReference>
<dbReference type="Proteomes" id="UP000220527">
    <property type="component" value="Unassembled WGS sequence"/>
</dbReference>
<keyword evidence="6" id="KW-0238">DNA-binding</keyword>
<evidence type="ECO:0000256" key="7">
    <source>
        <dbReference type="ARBA" id="ARBA00023235"/>
    </source>
</evidence>
<dbReference type="PROSITE" id="PS51194">
    <property type="entry name" value="HELICASE_CTER"/>
    <property type="match status" value="1"/>
</dbReference>
<organism evidence="12 13">
    <name type="scientific">Candidatus Viridilinea mediisalina</name>
    <dbReference type="NCBI Taxonomy" id="2024553"/>
    <lineage>
        <taxon>Bacteria</taxon>
        <taxon>Bacillati</taxon>
        <taxon>Chloroflexota</taxon>
        <taxon>Chloroflexia</taxon>
        <taxon>Chloroflexales</taxon>
        <taxon>Chloroflexineae</taxon>
        <taxon>Oscillochloridaceae</taxon>
        <taxon>Candidatus Viridilinea</taxon>
    </lineage>
</organism>
<dbReference type="InterPro" id="IPR014001">
    <property type="entry name" value="Helicase_ATP-bd"/>
</dbReference>
<dbReference type="NCBIfam" id="TIGR00614">
    <property type="entry name" value="recQ_fam"/>
    <property type="match status" value="1"/>
</dbReference>
<dbReference type="InterPro" id="IPR000836">
    <property type="entry name" value="PRTase_dom"/>
</dbReference>
<evidence type="ECO:0000259" key="10">
    <source>
        <dbReference type="PROSITE" id="PS51192"/>
    </source>
</evidence>
<dbReference type="GO" id="GO:0043138">
    <property type="term" value="F:3'-5' DNA helicase activity"/>
    <property type="evidence" value="ECO:0007669"/>
    <property type="project" value="UniProtKB-EC"/>
</dbReference>
<evidence type="ECO:0000256" key="2">
    <source>
        <dbReference type="ARBA" id="ARBA00022741"/>
    </source>
</evidence>
<evidence type="ECO:0000256" key="8">
    <source>
        <dbReference type="ARBA" id="ARBA00034617"/>
    </source>
</evidence>
<dbReference type="GO" id="GO:0009378">
    <property type="term" value="F:four-way junction helicase activity"/>
    <property type="evidence" value="ECO:0007669"/>
    <property type="project" value="TreeGrafter"/>
</dbReference>
<comment type="similarity">
    <text evidence="1">Belongs to the helicase family. RecQ subfamily.</text>
</comment>
<dbReference type="SMART" id="SM00487">
    <property type="entry name" value="DEXDc"/>
    <property type="match status" value="1"/>
</dbReference>
<reference evidence="13" key="1">
    <citation type="submission" date="2017-08" db="EMBL/GenBank/DDBJ databases">
        <authorList>
            <person name="Grouzdev D.S."/>
            <person name="Gaisin V.A."/>
            <person name="Rysina M.S."/>
            <person name="Gorlenko V.M."/>
        </authorList>
    </citation>
    <scope>NUCLEOTIDE SEQUENCE [LARGE SCALE GENOMIC DNA]</scope>
    <source>
        <strain evidence="13">Kir15-3F</strain>
    </source>
</reference>
<dbReference type="RefSeq" id="WP_097642812.1">
    <property type="nucleotide sequence ID" value="NZ_NQWI01000011.1"/>
</dbReference>
<sequence length="700" mass="78686">MAHDTFTHALALLRTALADPQAEFRLGQWEAIELLVDQRARLLVVERTGWGKSLVYFMATRLLRERGAGPTLLISPLLALMRNQILAAGRLGVRAETVNSTNREAWEQVVGRLHANQIDVLLISPERLANELFREHYLLPIAASIGLFVVDEAHCISDWGHDFRPDYRRIVRVLQALPRNIPIVATTATANDRVVRDVVEQIGPGVKLIRGPLTRASLSLQNIHLPSQAARLAWLAEHLPKIVGSGIIYALTKKDTEHIAQWLQMQGIIAMAYHAEIEHEQRVALEEQLLCNQIKALVATSSLGMGFDKPDLGFVIHFHRPGSVVHYYQQVGRAGRALEHAYGIMLSGDDDDEIIDYFITTAFPPDAHIAEVLAQLDATDNGLTITELEQRLNLRRSHITHVLKLLSIETPSPVSEQRGRWYLNPINYVPDQERIQRIMQQRREEQQRMRDYLHTRECLMYFLGRELNDPAIAACGRCVSCVGQPLLPTHHSIPLAAQAAGFLRRLDQPIEPRKLWPGTALVSVYNWKGNIPARLKAEEGRTLCLWGDAGWGELVRKGKQHDGRFADELVHGANELITQRWQPDPMPTWVTCVPSQRHPSLVSDFAQQLAHALGLPFVPVVRRIRSTESQKLMCNSYQQAHNLAGAFTIDAWSHLAEPVLLIDDIVDSRWTFTILAALLREAGSGPVYPFALAQVLAKDD</sequence>
<dbReference type="SMART" id="SM00490">
    <property type="entry name" value="HELICc"/>
    <property type="match status" value="1"/>
</dbReference>
<comment type="caution">
    <text evidence="12">The sequence shown here is derived from an EMBL/GenBank/DDBJ whole genome shotgun (WGS) entry which is preliminary data.</text>
</comment>
<dbReference type="GO" id="GO:0005524">
    <property type="term" value="F:ATP binding"/>
    <property type="evidence" value="ECO:0007669"/>
    <property type="project" value="UniProtKB-KW"/>
</dbReference>